<reference evidence="3 4" key="1">
    <citation type="submission" date="2016-07" db="EMBL/GenBank/DDBJ databases">
        <title>Pervasive Adenine N6-methylation of Active Genes in Fungi.</title>
        <authorList>
            <consortium name="DOE Joint Genome Institute"/>
            <person name="Mondo S.J."/>
            <person name="Dannebaum R.O."/>
            <person name="Kuo R.C."/>
            <person name="Labutti K."/>
            <person name="Haridas S."/>
            <person name="Kuo A."/>
            <person name="Salamov A."/>
            <person name="Ahrendt S.R."/>
            <person name="Lipzen A."/>
            <person name="Sullivan W."/>
            <person name="Andreopoulos W.B."/>
            <person name="Clum A."/>
            <person name="Lindquist E."/>
            <person name="Daum C."/>
            <person name="Ramamoorthy G.K."/>
            <person name="Gryganskyi A."/>
            <person name="Culley D."/>
            <person name="Magnuson J.K."/>
            <person name="James T.Y."/>
            <person name="O'Malley M.A."/>
            <person name="Stajich J.E."/>
            <person name="Spatafora J.W."/>
            <person name="Visel A."/>
            <person name="Grigoriev I.V."/>
        </authorList>
    </citation>
    <scope>NUCLEOTIDE SEQUENCE [LARGE SCALE GENOMIC DNA]</scope>
    <source>
        <strain evidence="3 4">CBS 115471</strain>
    </source>
</reference>
<name>A0A1Y1YRU1_9PLEO</name>
<evidence type="ECO:0000313" key="4">
    <source>
        <dbReference type="Proteomes" id="UP000193144"/>
    </source>
</evidence>
<evidence type="ECO:0000256" key="1">
    <source>
        <dbReference type="SAM" id="MobiDB-lite"/>
    </source>
</evidence>
<keyword evidence="4" id="KW-1185">Reference proteome</keyword>
<dbReference type="Proteomes" id="UP000193144">
    <property type="component" value="Unassembled WGS sequence"/>
</dbReference>
<evidence type="ECO:0000313" key="3">
    <source>
        <dbReference type="EMBL" id="ORY00457.1"/>
    </source>
</evidence>
<feature type="compositionally biased region" description="Basic and acidic residues" evidence="1">
    <location>
        <begin position="25"/>
        <end position="35"/>
    </location>
</feature>
<sequence length="83" mass="9490">MWLWLWLWLLRGRSSSNRGGSGRSGQRDALKREPEVRAAVDRRNGVLVKRVLDLGLQPATMIPGVHKRSIVTPEYTEDWGGHR</sequence>
<dbReference type="AlphaFoldDB" id="A0A1Y1YRU1"/>
<accession>A0A1Y1YRU1</accession>
<feature type="signal peptide" evidence="2">
    <location>
        <begin position="1"/>
        <end position="16"/>
    </location>
</feature>
<feature type="region of interest" description="Disordered" evidence="1">
    <location>
        <begin position="13"/>
        <end position="35"/>
    </location>
</feature>
<evidence type="ECO:0000256" key="2">
    <source>
        <dbReference type="SAM" id="SignalP"/>
    </source>
</evidence>
<feature type="chain" id="PRO_5012847354" evidence="2">
    <location>
        <begin position="17"/>
        <end position="83"/>
    </location>
</feature>
<protein>
    <submittedName>
        <fullName evidence="3">Uncharacterized protein</fullName>
    </submittedName>
</protein>
<proteinExistence type="predicted"/>
<keyword evidence="2" id="KW-0732">Signal</keyword>
<dbReference type="EMBL" id="MCFA01000183">
    <property type="protein sequence ID" value="ORY00457.1"/>
    <property type="molecule type" value="Genomic_DNA"/>
</dbReference>
<comment type="caution">
    <text evidence="3">The sequence shown here is derived from an EMBL/GenBank/DDBJ whole genome shotgun (WGS) entry which is preliminary data.</text>
</comment>
<organism evidence="3 4">
    <name type="scientific">Clohesyomyces aquaticus</name>
    <dbReference type="NCBI Taxonomy" id="1231657"/>
    <lineage>
        <taxon>Eukaryota</taxon>
        <taxon>Fungi</taxon>
        <taxon>Dikarya</taxon>
        <taxon>Ascomycota</taxon>
        <taxon>Pezizomycotina</taxon>
        <taxon>Dothideomycetes</taxon>
        <taxon>Pleosporomycetidae</taxon>
        <taxon>Pleosporales</taxon>
        <taxon>Lindgomycetaceae</taxon>
        <taxon>Clohesyomyces</taxon>
    </lineage>
</organism>
<gene>
    <name evidence="3" type="ORF">BCR34DRAFT_575724</name>
</gene>